<feature type="domain" description="RRM" evidence="2">
    <location>
        <begin position="1"/>
        <end position="79"/>
    </location>
</feature>
<dbReference type="EMBL" id="RSCL01000030">
    <property type="protein sequence ID" value="RUS97980.1"/>
    <property type="molecule type" value="Genomic_DNA"/>
</dbReference>
<dbReference type="Gene3D" id="3.30.70.330">
    <property type="match status" value="1"/>
</dbReference>
<dbReference type="InterPro" id="IPR012677">
    <property type="entry name" value="Nucleotide-bd_a/b_plait_sf"/>
</dbReference>
<evidence type="ECO:0000313" key="4">
    <source>
        <dbReference type="Proteomes" id="UP000271624"/>
    </source>
</evidence>
<dbReference type="GO" id="GO:0003723">
    <property type="term" value="F:RNA binding"/>
    <property type="evidence" value="ECO:0007669"/>
    <property type="project" value="UniProtKB-KW"/>
</dbReference>
<dbReference type="AlphaFoldDB" id="A0A3S1CA80"/>
<keyword evidence="4" id="KW-1185">Reference proteome</keyword>
<evidence type="ECO:0000256" key="1">
    <source>
        <dbReference type="ARBA" id="ARBA00022884"/>
    </source>
</evidence>
<evidence type="ECO:0000313" key="3">
    <source>
        <dbReference type="EMBL" id="RUS97980.1"/>
    </source>
</evidence>
<dbReference type="PANTHER" id="PTHR48027">
    <property type="entry name" value="HETEROGENEOUS NUCLEAR RIBONUCLEOPROTEIN 87F-RELATED"/>
    <property type="match status" value="1"/>
</dbReference>
<dbReference type="InterPro" id="IPR052462">
    <property type="entry name" value="SLIRP/GR-RBP-like"/>
</dbReference>
<proteinExistence type="predicted"/>
<dbReference type="PROSITE" id="PS50102">
    <property type="entry name" value="RRM"/>
    <property type="match status" value="1"/>
</dbReference>
<sequence>MSVYVSNLSSEVKELELKQIFSQYGSVRRVRLPIDKKTGEKRGFAFIDMETDAEEAVAIKALLGAEWMGRTLKVNKAITKVQVSPLWCNL</sequence>
<dbReference type="SMART" id="SM00360">
    <property type="entry name" value="RRM"/>
    <property type="match status" value="1"/>
</dbReference>
<keyword evidence="1" id="KW-0694">RNA-binding</keyword>
<dbReference type="OrthoDB" id="9798855at2"/>
<evidence type="ECO:0000259" key="2">
    <source>
        <dbReference type="PROSITE" id="PS50102"/>
    </source>
</evidence>
<reference evidence="3" key="2">
    <citation type="journal article" date="2019" name="Genome Biol. Evol.">
        <title>Day and night: Metabolic profiles and evolutionary relationships of six axenic non-marine cyanobacteria.</title>
        <authorList>
            <person name="Will S.E."/>
            <person name="Henke P."/>
            <person name="Boedeker C."/>
            <person name="Huang S."/>
            <person name="Brinkmann H."/>
            <person name="Rohde M."/>
            <person name="Jarek M."/>
            <person name="Friedl T."/>
            <person name="Seufert S."/>
            <person name="Schumacher M."/>
            <person name="Overmann J."/>
            <person name="Neumann-Schaal M."/>
            <person name="Petersen J."/>
        </authorList>
    </citation>
    <scope>NUCLEOTIDE SEQUENCE [LARGE SCALE GENOMIC DNA]</scope>
    <source>
        <strain evidence="3">PCC 7102</strain>
    </source>
</reference>
<reference evidence="3" key="1">
    <citation type="submission" date="2018-12" db="EMBL/GenBank/DDBJ databases">
        <authorList>
            <person name="Will S."/>
            <person name="Neumann-Schaal M."/>
            <person name="Henke P."/>
        </authorList>
    </citation>
    <scope>NUCLEOTIDE SEQUENCE</scope>
    <source>
        <strain evidence="3">PCC 7102</strain>
    </source>
</reference>
<comment type="caution">
    <text evidence="3">The sequence shown here is derived from an EMBL/GenBank/DDBJ whole genome shotgun (WGS) entry which is preliminary data.</text>
</comment>
<protein>
    <submittedName>
        <fullName evidence="3">RNA-binding protein</fullName>
    </submittedName>
</protein>
<dbReference type="InterPro" id="IPR000504">
    <property type="entry name" value="RRM_dom"/>
</dbReference>
<dbReference type="Proteomes" id="UP000271624">
    <property type="component" value="Unassembled WGS sequence"/>
</dbReference>
<gene>
    <name evidence="3" type="ORF">DSM106972_081990</name>
</gene>
<name>A0A3S1CA80_9CYAN</name>
<organism evidence="3 4">
    <name type="scientific">Dulcicalothrix desertica PCC 7102</name>
    <dbReference type="NCBI Taxonomy" id="232991"/>
    <lineage>
        <taxon>Bacteria</taxon>
        <taxon>Bacillati</taxon>
        <taxon>Cyanobacteriota</taxon>
        <taxon>Cyanophyceae</taxon>
        <taxon>Nostocales</taxon>
        <taxon>Calotrichaceae</taxon>
        <taxon>Dulcicalothrix</taxon>
    </lineage>
</organism>
<accession>A0A3S1CA80</accession>
<dbReference type="Pfam" id="PF00076">
    <property type="entry name" value="RRM_1"/>
    <property type="match status" value="1"/>
</dbReference>
<dbReference type="InterPro" id="IPR035979">
    <property type="entry name" value="RBD_domain_sf"/>
</dbReference>
<dbReference type="RefSeq" id="WP_127086238.1">
    <property type="nucleotide sequence ID" value="NZ_RSCL01000030.1"/>
</dbReference>
<dbReference type="SUPFAM" id="SSF54928">
    <property type="entry name" value="RNA-binding domain, RBD"/>
    <property type="match status" value="1"/>
</dbReference>